<comment type="similarity">
    <text evidence="7">Belongs to the radical SAM superfamily. Anaerobic sulfatase-maturating enzyme family.</text>
</comment>
<dbReference type="OrthoDB" id="9782387at2"/>
<dbReference type="SFLD" id="SFLDF00285">
    <property type="entry name" value="anaerobic_Ser-type_sulfatase-m"/>
    <property type="match status" value="1"/>
</dbReference>
<dbReference type="SFLD" id="SFLDG01067">
    <property type="entry name" value="SPASM/twitch_domain_containing"/>
    <property type="match status" value="1"/>
</dbReference>
<dbReference type="Pfam" id="PF04055">
    <property type="entry name" value="Radical_SAM"/>
    <property type="match status" value="1"/>
</dbReference>
<dbReference type="Proteomes" id="UP000019489">
    <property type="component" value="Unassembled WGS sequence"/>
</dbReference>
<dbReference type="eggNOG" id="COG0641">
    <property type="taxonomic scope" value="Bacteria"/>
</dbReference>
<evidence type="ECO:0000256" key="4">
    <source>
        <dbReference type="ARBA" id="ARBA00022723"/>
    </source>
</evidence>
<protein>
    <submittedName>
        <fullName evidence="9">Sulfatase maturase</fullName>
    </submittedName>
</protein>
<organism evidence="9 10">
    <name type="scientific">Intrasporangium oryzae NRRL B-24470</name>
    <dbReference type="NCBI Taxonomy" id="1386089"/>
    <lineage>
        <taxon>Bacteria</taxon>
        <taxon>Bacillati</taxon>
        <taxon>Actinomycetota</taxon>
        <taxon>Actinomycetes</taxon>
        <taxon>Micrococcales</taxon>
        <taxon>Intrasporangiaceae</taxon>
        <taxon>Intrasporangium</taxon>
    </lineage>
</organism>
<keyword evidence="4" id="KW-0479">Metal-binding</keyword>
<dbReference type="NCBIfam" id="TIGR04085">
    <property type="entry name" value="rSAM_more_4Fe4S"/>
    <property type="match status" value="1"/>
</dbReference>
<dbReference type="InterPro" id="IPR023885">
    <property type="entry name" value="4Fe4S-binding_SPASM_dom"/>
</dbReference>
<evidence type="ECO:0000256" key="1">
    <source>
        <dbReference type="ARBA" id="ARBA00001966"/>
    </source>
</evidence>
<dbReference type="InterPro" id="IPR004027">
    <property type="entry name" value="SEC_C_motif"/>
</dbReference>
<dbReference type="CDD" id="cd21120">
    <property type="entry name" value="SPASM_anSME"/>
    <property type="match status" value="1"/>
</dbReference>
<dbReference type="NCBIfam" id="TIGR03942">
    <property type="entry name" value="sulfatase_rSAM"/>
    <property type="match status" value="1"/>
</dbReference>
<dbReference type="GO" id="GO:0016491">
    <property type="term" value="F:oxidoreductase activity"/>
    <property type="evidence" value="ECO:0007669"/>
    <property type="project" value="InterPro"/>
</dbReference>
<dbReference type="STRING" id="1386089.N865_07550"/>
<evidence type="ECO:0000313" key="9">
    <source>
        <dbReference type="EMBL" id="EWT01711.1"/>
    </source>
</evidence>
<dbReference type="Gene3D" id="3.20.20.70">
    <property type="entry name" value="Aldolase class I"/>
    <property type="match status" value="1"/>
</dbReference>
<evidence type="ECO:0000256" key="6">
    <source>
        <dbReference type="ARBA" id="ARBA00023014"/>
    </source>
</evidence>
<dbReference type="Pfam" id="PF13186">
    <property type="entry name" value="SPASM"/>
    <property type="match status" value="1"/>
</dbReference>
<comment type="cofactor">
    <cofactor evidence="1">
        <name>[4Fe-4S] cluster</name>
        <dbReference type="ChEBI" id="CHEBI:49883"/>
    </cofactor>
</comment>
<dbReference type="SUPFAM" id="SSF102114">
    <property type="entry name" value="Radical SAM enzymes"/>
    <property type="match status" value="1"/>
</dbReference>
<keyword evidence="10" id="KW-1185">Reference proteome</keyword>
<keyword evidence="2" id="KW-0004">4Fe-4S</keyword>
<dbReference type="PANTHER" id="PTHR43273:SF3">
    <property type="entry name" value="ANAEROBIC SULFATASE-MATURATING ENZYME HOMOLOG ASLB-RELATED"/>
    <property type="match status" value="1"/>
</dbReference>
<dbReference type="InterPro" id="IPR013785">
    <property type="entry name" value="Aldolase_TIM"/>
</dbReference>
<dbReference type="CDD" id="cd01335">
    <property type="entry name" value="Radical_SAM"/>
    <property type="match status" value="1"/>
</dbReference>
<dbReference type="SFLD" id="SFLDG01072">
    <property type="entry name" value="dehydrogenase_like"/>
    <property type="match status" value="1"/>
</dbReference>
<evidence type="ECO:0000256" key="7">
    <source>
        <dbReference type="ARBA" id="ARBA00023601"/>
    </source>
</evidence>
<dbReference type="SFLD" id="SFLDG01384">
    <property type="entry name" value="thioether_bond_formation_requi"/>
    <property type="match status" value="1"/>
</dbReference>
<dbReference type="SFLD" id="SFLDG01386">
    <property type="entry name" value="main_SPASM_domain-containing"/>
    <property type="match status" value="1"/>
</dbReference>
<keyword evidence="6" id="KW-0411">Iron-sulfur</keyword>
<dbReference type="InterPro" id="IPR034491">
    <property type="entry name" value="Anaerob_Ser_sulfatase-maturase"/>
</dbReference>
<name>W9G6A5_9MICO</name>
<dbReference type="GO" id="GO:0051539">
    <property type="term" value="F:4 iron, 4 sulfur cluster binding"/>
    <property type="evidence" value="ECO:0007669"/>
    <property type="project" value="UniProtKB-KW"/>
</dbReference>
<evidence type="ECO:0000256" key="3">
    <source>
        <dbReference type="ARBA" id="ARBA00022691"/>
    </source>
</evidence>
<dbReference type="InterPro" id="IPR007197">
    <property type="entry name" value="rSAM"/>
</dbReference>
<evidence type="ECO:0000259" key="8">
    <source>
        <dbReference type="PROSITE" id="PS51918"/>
    </source>
</evidence>
<dbReference type="PANTHER" id="PTHR43273">
    <property type="entry name" value="ANAEROBIC SULFATASE-MATURATING ENZYME HOMOLOG ASLB-RELATED"/>
    <property type="match status" value="1"/>
</dbReference>
<dbReference type="Pfam" id="PF02810">
    <property type="entry name" value="SEC-C"/>
    <property type="match status" value="1"/>
</dbReference>
<dbReference type="EMBL" id="AWSA01000018">
    <property type="protein sequence ID" value="EWT01711.1"/>
    <property type="molecule type" value="Genomic_DNA"/>
</dbReference>
<evidence type="ECO:0000313" key="10">
    <source>
        <dbReference type="Proteomes" id="UP000019489"/>
    </source>
</evidence>
<dbReference type="SFLD" id="SFLDS00029">
    <property type="entry name" value="Radical_SAM"/>
    <property type="match status" value="1"/>
</dbReference>
<sequence>MTGTAPSAFHVMAKPTGAVCNLDCEYCFFLSKDQLYPGSDFRMNPEVHEAYIAQLLEAHTGPDEVVVAFQGGEPTMMGLDFMRRTVELEEEHRRPGQTILNTIQTNGTLLDDEWGEFLHEHRFLVGISIDGPRALHDAYRVDKGGKPTFDRVLRGLEVLRRHGVDWNALTTVNAANGDHGREVYTFLRDDLGAEFVQLIPIVERVTAEQLPLAATGWGRRHGERPLYRQAGDLVTHRTVGAEQLGQFLVEVFEEWARHDVGDVFVQMFDTALAHWMGLDQVGMCVHARTCGSALALEHNGDLYACDHYVEEDYLLGNIRGGRPLLALATSPRQQEFGRAKLDSLPAQCLSCDVRFACNGGCPKDRFLTTSDGESGLHYLCAGYQRFFRHVDGPMKVMAALLAQGADATGVREWYAARDARRAPADPCPCGSGRGWADCHGAPSDGGLKPVEARR</sequence>
<reference evidence="9 10" key="1">
    <citation type="submission" date="2013-08" db="EMBL/GenBank/DDBJ databases">
        <title>Intrasporangium oryzae NRRL B-24470.</title>
        <authorList>
            <person name="Liu H."/>
            <person name="Wang G."/>
        </authorList>
    </citation>
    <scope>NUCLEOTIDE SEQUENCE [LARGE SCALE GENOMIC DNA]</scope>
    <source>
        <strain evidence="9 10">NRRL B-24470</strain>
    </source>
</reference>
<evidence type="ECO:0000256" key="5">
    <source>
        <dbReference type="ARBA" id="ARBA00023004"/>
    </source>
</evidence>
<dbReference type="PROSITE" id="PS51918">
    <property type="entry name" value="RADICAL_SAM"/>
    <property type="match status" value="1"/>
</dbReference>
<proteinExistence type="inferred from homology"/>
<dbReference type="InterPro" id="IPR047207">
    <property type="entry name" value="SPASM_anSME"/>
</dbReference>
<keyword evidence="3" id="KW-0949">S-adenosyl-L-methionine</keyword>
<dbReference type="AlphaFoldDB" id="W9G6A5"/>
<feature type="domain" description="Radical SAM core" evidence="8">
    <location>
        <begin position="3"/>
        <end position="232"/>
    </location>
</feature>
<accession>W9G6A5</accession>
<comment type="caution">
    <text evidence="9">The sequence shown here is derived from an EMBL/GenBank/DDBJ whole genome shotgun (WGS) entry which is preliminary data.</text>
</comment>
<dbReference type="GO" id="GO:0046872">
    <property type="term" value="F:metal ion binding"/>
    <property type="evidence" value="ECO:0007669"/>
    <property type="project" value="UniProtKB-KW"/>
</dbReference>
<keyword evidence="5" id="KW-0408">Iron</keyword>
<gene>
    <name evidence="9" type="ORF">N865_07550</name>
</gene>
<dbReference type="InterPro" id="IPR023867">
    <property type="entry name" value="Sulphatase_maturase_rSAM"/>
</dbReference>
<evidence type="ECO:0000256" key="2">
    <source>
        <dbReference type="ARBA" id="ARBA00022485"/>
    </source>
</evidence>
<dbReference type="PATRIC" id="fig|1386089.3.peg.2005"/>
<dbReference type="InterPro" id="IPR058240">
    <property type="entry name" value="rSAM_sf"/>
</dbReference>